<evidence type="ECO:0000313" key="4">
    <source>
        <dbReference type="Proteomes" id="UP000245429"/>
    </source>
</evidence>
<dbReference type="SUPFAM" id="SSF48452">
    <property type="entry name" value="TPR-like"/>
    <property type="match status" value="1"/>
</dbReference>
<evidence type="ECO:0000256" key="1">
    <source>
        <dbReference type="PROSITE-ProRule" id="PRU00339"/>
    </source>
</evidence>
<feature type="repeat" description="TPR" evidence="1">
    <location>
        <begin position="93"/>
        <end position="126"/>
    </location>
</feature>
<reference evidence="3 4" key="1">
    <citation type="submission" date="2018-05" db="EMBL/GenBank/DDBJ databases">
        <title>Flavobacterium sp. MEBiC07310.</title>
        <authorList>
            <person name="Baek K."/>
        </authorList>
    </citation>
    <scope>NUCLEOTIDE SEQUENCE [LARGE SCALE GENOMIC DNA]</scope>
    <source>
        <strain evidence="3 4">MEBiC07310</strain>
    </source>
</reference>
<accession>A0A2U8QTN7</accession>
<protein>
    <submittedName>
        <fullName evidence="3">BatC protein</fullName>
    </submittedName>
</protein>
<dbReference type="SMART" id="SM00028">
    <property type="entry name" value="TPR"/>
    <property type="match status" value="2"/>
</dbReference>
<dbReference type="AlphaFoldDB" id="A0A2U8QTN7"/>
<gene>
    <name evidence="3" type="ORF">DI487_06535</name>
</gene>
<dbReference type="InterPro" id="IPR011990">
    <property type="entry name" value="TPR-like_helical_dom_sf"/>
</dbReference>
<dbReference type="Pfam" id="PF00515">
    <property type="entry name" value="TPR_1"/>
    <property type="match status" value="1"/>
</dbReference>
<feature type="compositionally biased region" description="Basic and acidic residues" evidence="2">
    <location>
        <begin position="149"/>
        <end position="160"/>
    </location>
</feature>
<dbReference type="RefSeq" id="WP_109568915.1">
    <property type="nucleotide sequence ID" value="NZ_CP029463.1"/>
</dbReference>
<feature type="compositionally biased region" description="Basic and acidic residues" evidence="2">
    <location>
        <begin position="172"/>
        <end position="221"/>
    </location>
</feature>
<dbReference type="InterPro" id="IPR019734">
    <property type="entry name" value="TPR_rpt"/>
</dbReference>
<dbReference type="PROSITE" id="PS50005">
    <property type="entry name" value="TPR"/>
    <property type="match status" value="1"/>
</dbReference>
<keyword evidence="4" id="KW-1185">Reference proteome</keyword>
<keyword evidence="1" id="KW-0802">TPR repeat</keyword>
<evidence type="ECO:0000313" key="3">
    <source>
        <dbReference type="EMBL" id="AWM13547.1"/>
    </source>
</evidence>
<dbReference type="Gene3D" id="1.25.40.10">
    <property type="entry name" value="Tetratricopeptide repeat domain"/>
    <property type="match status" value="1"/>
</dbReference>
<feature type="region of interest" description="Disordered" evidence="2">
    <location>
        <begin position="252"/>
        <end position="271"/>
    </location>
</feature>
<dbReference type="OrthoDB" id="1525165at2"/>
<dbReference type="KEGG" id="fse:DI487_06535"/>
<dbReference type="PROSITE" id="PS50293">
    <property type="entry name" value="TPR_REGION"/>
    <property type="match status" value="1"/>
</dbReference>
<organism evidence="3 4">
    <name type="scientific">Flavobacterium sediminis</name>
    <dbReference type="NCBI Taxonomy" id="2201181"/>
    <lineage>
        <taxon>Bacteria</taxon>
        <taxon>Pseudomonadati</taxon>
        <taxon>Bacteroidota</taxon>
        <taxon>Flavobacteriia</taxon>
        <taxon>Flavobacteriales</taxon>
        <taxon>Flavobacteriaceae</taxon>
        <taxon>Flavobacterium</taxon>
    </lineage>
</organism>
<feature type="compositionally biased region" description="Low complexity" evidence="2">
    <location>
        <begin position="161"/>
        <end position="171"/>
    </location>
</feature>
<dbReference type="EMBL" id="CP029463">
    <property type="protein sequence ID" value="AWM13547.1"/>
    <property type="molecule type" value="Genomic_DNA"/>
</dbReference>
<sequence length="271" mass="30860">MERIIVALTVFVSSIIFAQNKDQNLYDGTVAFDQKKYIDAEVDFRVSQSNNADKKAVAEYNLGNSIYRQNNPGEAKYKFYNAVETAKTKEQKHKAFHNLGNAFMKEENYQAAVEAYKNALRNNPYDEETRYNYALAKQKLKDNPSQGDNNKDKNGGDNNKDQQNQQNQQNKEQGDNKDNKDNKDKGDNKDKNDQDKGDQKDNSDKGDDKKDKGDGKDKEEEQNNPQPKPSGANKQQIENLLEAVNNAEKKIQDKINAKKVKAQPAANDKDW</sequence>
<name>A0A2U8QTN7_9FLAO</name>
<feature type="region of interest" description="Disordered" evidence="2">
    <location>
        <begin position="138"/>
        <end position="245"/>
    </location>
</feature>
<proteinExistence type="predicted"/>
<dbReference type="Proteomes" id="UP000245429">
    <property type="component" value="Chromosome"/>
</dbReference>
<evidence type="ECO:0000256" key="2">
    <source>
        <dbReference type="SAM" id="MobiDB-lite"/>
    </source>
</evidence>